<dbReference type="AlphaFoldDB" id="A0A8H6A6T8"/>
<dbReference type="GO" id="GO:0016405">
    <property type="term" value="F:CoA-ligase activity"/>
    <property type="evidence" value="ECO:0007669"/>
    <property type="project" value="TreeGrafter"/>
</dbReference>
<reference evidence="8 9" key="1">
    <citation type="submission" date="2019-04" db="EMBL/GenBank/DDBJ databases">
        <title>Aspergillus burnettii sp. nov., novel species from soil in southeast Queensland.</title>
        <authorList>
            <person name="Gilchrist C.L.M."/>
            <person name="Pitt J.I."/>
            <person name="Lange L."/>
            <person name="Lacey H.J."/>
            <person name="Vuong D."/>
            <person name="Midgley D.J."/>
            <person name="Greenfield P."/>
            <person name="Bradbury M."/>
            <person name="Lacey E."/>
            <person name="Busk P.K."/>
            <person name="Pilgaard B."/>
            <person name="Chooi Y.H."/>
            <person name="Piggott A.M."/>
        </authorList>
    </citation>
    <scope>NUCLEOTIDE SEQUENCE [LARGE SCALE GENOMIC DNA]</scope>
    <source>
        <strain evidence="8 9">FRR 5400</strain>
    </source>
</reference>
<keyword evidence="4" id="KW-0547">Nucleotide-binding</keyword>
<dbReference type="InterPro" id="IPR000873">
    <property type="entry name" value="AMP-dep_synth/lig_dom"/>
</dbReference>
<dbReference type="InterPro" id="IPR045851">
    <property type="entry name" value="AMP-bd_C_sf"/>
</dbReference>
<dbReference type="SUPFAM" id="SSF56801">
    <property type="entry name" value="Acetyl-CoA synthetase-like"/>
    <property type="match status" value="1"/>
</dbReference>
<dbReference type="EMBL" id="SPNV01000105">
    <property type="protein sequence ID" value="KAF5861229.1"/>
    <property type="molecule type" value="Genomic_DNA"/>
</dbReference>
<dbReference type="InterPro" id="IPR042099">
    <property type="entry name" value="ANL_N_sf"/>
</dbReference>
<keyword evidence="3" id="KW-0436">Ligase</keyword>
<gene>
    <name evidence="8" type="ORF">ETB97_000484</name>
</gene>
<accession>A0A8H6A6T8</accession>
<comment type="similarity">
    <text evidence="2">Belongs to the ATP-dependent AMP-binding enzyme family.</text>
</comment>
<dbReference type="PANTHER" id="PTHR24096">
    <property type="entry name" value="LONG-CHAIN-FATTY-ACID--COA LIGASE"/>
    <property type="match status" value="1"/>
</dbReference>
<dbReference type="Pfam" id="PF00501">
    <property type="entry name" value="AMP-binding"/>
    <property type="match status" value="1"/>
</dbReference>
<keyword evidence="5" id="KW-0067">ATP-binding</keyword>
<evidence type="ECO:0000256" key="1">
    <source>
        <dbReference type="ARBA" id="ARBA00005179"/>
    </source>
</evidence>
<sequence>MEISGPSNMNTETQTDIVSFCFDTQTDYNEASPILMDGVTPSRSLSLHQFRHLVCRFIAGLHEQKIQRGQCILVHLENNILYPALFLAIVGVGAVYMGSNPGGSATELDHLLSLANPSLIITGRETLSTILQCTSSNGIYMEGVPPDRVWVLNDIDQVLFEAFSSSHDASEADAAYHHRQDIINLLHSGQRPWLTFDDDGEKAKTTPAAMFATSGTGGLPKAAILSHQALILQHKSIHYPVPYPVTRLLALPLFHRYGALIAHVFPTRYAQPLILLPGFQLRPFLSAIRSHDVTETYLSPAMVHILIQTSLSSSYVHECLRSLRYVGVGGAPIDSGPLQSLQDMLHPEACVAQAWGMTETATVLQVRYCLPSSQFDKGSVGVVLPGYEVRLVDLSGSGRVLDNNTEIPGELQVRGSGLFTGYKGCPDPKDENGWFPTGDVLYQMNDHYFLVGRIKELIKVRGYQVSPVELEAQLVQHSLVKDAAVIGVMASDGSTELPRAYVVPVSWTTRPSPEDISVFMRQRLAGYKMLEGGVVFVDSIPRTSGGKIRRTRLSELDVRRDKLMALLS</sequence>
<dbReference type="InterPro" id="IPR025110">
    <property type="entry name" value="AMP-bd_C"/>
</dbReference>
<evidence type="ECO:0000256" key="2">
    <source>
        <dbReference type="ARBA" id="ARBA00006432"/>
    </source>
</evidence>
<evidence type="ECO:0000313" key="9">
    <source>
        <dbReference type="Proteomes" id="UP000541154"/>
    </source>
</evidence>
<dbReference type="PANTHER" id="PTHR24096:SF317">
    <property type="entry name" value="ADENYLATE-FORMING ENZYME AFEA"/>
    <property type="match status" value="1"/>
</dbReference>
<evidence type="ECO:0000256" key="4">
    <source>
        <dbReference type="ARBA" id="ARBA00022741"/>
    </source>
</evidence>
<dbReference type="GO" id="GO:0019748">
    <property type="term" value="P:secondary metabolic process"/>
    <property type="evidence" value="ECO:0007669"/>
    <property type="project" value="TreeGrafter"/>
</dbReference>
<protein>
    <submittedName>
        <fullName evidence="8">Uncharacterized protein</fullName>
    </submittedName>
</protein>
<dbReference type="Proteomes" id="UP000541154">
    <property type="component" value="Unassembled WGS sequence"/>
</dbReference>
<evidence type="ECO:0000256" key="5">
    <source>
        <dbReference type="ARBA" id="ARBA00022840"/>
    </source>
</evidence>
<evidence type="ECO:0000313" key="8">
    <source>
        <dbReference type="EMBL" id="KAF5861229.1"/>
    </source>
</evidence>
<keyword evidence="9" id="KW-1185">Reference proteome</keyword>
<dbReference type="Gene3D" id="3.30.300.30">
    <property type="match status" value="1"/>
</dbReference>
<comment type="pathway">
    <text evidence="1">Secondary metabolite biosynthesis.</text>
</comment>
<dbReference type="Pfam" id="PF13193">
    <property type="entry name" value="AMP-binding_C"/>
    <property type="match status" value="1"/>
</dbReference>
<evidence type="ECO:0000259" key="6">
    <source>
        <dbReference type="Pfam" id="PF00501"/>
    </source>
</evidence>
<feature type="domain" description="AMP-dependent synthetase/ligase" evidence="6">
    <location>
        <begin position="35"/>
        <end position="422"/>
    </location>
</feature>
<dbReference type="Gene3D" id="3.40.50.12780">
    <property type="entry name" value="N-terminal domain of ligase-like"/>
    <property type="match status" value="1"/>
</dbReference>
<name>A0A8H6A6T8_PETAA</name>
<evidence type="ECO:0000256" key="3">
    <source>
        <dbReference type="ARBA" id="ARBA00022598"/>
    </source>
</evidence>
<comment type="caution">
    <text evidence="8">The sequence shown here is derived from an EMBL/GenBank/DDBJ whole genome shotgun (WGS) entry which is preliminary data.</text>
</comment>
<proteinExistence type="inferred from homology"/>
<evidence type="ECO:0000259" key="7">
    <source>
        <dbReference type="Pfam" id="PF13193"/>
    </source>
</evidence>
<dbReference type="GO" id="GO:0005524">
    <property type="term" value="F:ATP binding"/>
    <property type="evidence" value="ECO:0007669"/>
    <property type="project" value="UniProtKB-KW"/>
</dbReference>
<feature type="domain" description="AMP-binding enzyme C-terminal" evidence="7">
    <location>
        <begin position="469"/>
        <end position="547"/>
    </location>
</feature>
<organism evidence="8 9">
    <name type="scientific">Petromyces alliaceus</name>
    <name type="common">Aspergillus alliaceus</name>
    <dbReference type="NCBI Taxonomy" id="209559"/>
    <lineage>
        <taxon>Eukaryota</taxon>
        <taxon>Fungi</taxon>
        <taxon>Dikarya</taxon>
        <taxon>Ascomycota</taxon>
        <taxon>Pezizomycotina</taxon>
        <taxon>Eurotiomycetes</taxon>
        <taxon>Eurotiomycetidae</taxon>
        <taxon>Eurotiales</taxon>
        <taxon>Aspergillaceae</taxon>
        <taxon>Aspergillus</taxon>
        <taxon>Aspergillus subgen. Circumdati</taxon>
    </lineage>
</organism>